<evidence type="ECO:0000259" key="12">
    <source>
        <dbReference type="PROSITE" id="PS50879"/>
    </source>
</evidence>
<keyword evidence="7 11" id="KW-0479">Metal-binding</keyword>
<dbReference type="RefSeq" id="WP_189210993.1">
    <property type="nucleotide sequence ID" value="NZ_BMRB01000002.1"/>
</dbReference>
<dbReference type="InterPro" id="IPR012337">
    <property type="entry name" value="RNaseH-like_sf"/>
</dbReference>
<feature type="binding site" evidence="11">
    <location>
        <position position="12"/>
    </location>
    <ligand>
        <name>Mg(2+)</name>
        <dbReference type="ChEBI" id="CHEBI:18420"/>
        <label>2</label>
    </ligand>
</feature>
<accession>A0A918GFL1</accession>
<dbReference type="GO" id="GO:0004523">
    <property type="term" value="F:RNA-DNA hybrid ribonuclease activity"/>
    <property type="evidence" value="ECO:0007669"/>
    <property type="project" value="UniProtKB-UniRule"/>
</dbReference>
<dbReference type="EMBL" id="BMRB01000002">
    <property type="protein sequence ID" value="GGS33589.1"/>
    <property type="molecule type" value="Genomic_DNA"/>
</dbReference>
<dbReference type="Gene3D" id="3.30.420.10">
    <property type="entry name" value="Ribonuclease H-like superfamily/Ribonuclease H"/>
    <property type="match status" value="1"/>
</dbReference>
<evidence type="ECO:0000256" key="4">
    <source>
        <dbReference type="ARBA" id="ARBA00011245"/>
    </source>
</evidence>
<evidence type="ECO:0000256" key="6">
    <source>
        <dbReference type="ARBA" id="ARBA00022722"/>
    </source>
</evidence>
<feature type="binding site" evidence="11">
    <location>
        <position position="73"/>
    </location>
    <ligand>
        <name>Mg(2+)</name>
        <dbReference type="ChEBI" id="CHEBI:18420"/>
        <label>1</label>
    </ligand>
</feature>
<keyword evidence="11" id="KW-0963">Cytoplasm</keyword>
<dbReference type="SUPFAM" id="SSF53098">
    <property type="entry name" value="Ribonuclease H-like"/>
    <property type="match status" value="1"/>
</dbReference>
<sequence length="160" mass="17734">MRDEVVVEIYTDGACSGNPGPGGWGAVLRYGRHERELYGGEPGTTTNNRMELTAPIRALETLTRPSVVHIYTDSTYVRNGVTAWMPKWKSNGWQTSAKQPVKNADLWRELDEAAARHEVEWHWVKGHAGHPENERADRLAVKGLREGITATSSASRTAPA</sequence>
<dbReference type="AlphaFoldDB" id="A0A918GFL1"/>
<dbReference type="PANTHER" id="PTHR10642">
    <property type="entry name" value="RIBONUCLEASE H1"/>
    <property type="match status" value="1"/>
</dbReference>
<dbReference type="HAMAP" id="MF_00042">
    <property type="entry name" value="RNase_H"/>
    <property type="match status" value="1"/>
</dbReference>
<dbReference type="NCBIfam" id="NF001236">
    <property type="entry name" value="PRK00203.1"/>
    <property type="match status" value="1"/>
</dbReference>
<dbReference type="InterPro" id="IPR002156">
    <property type="entry name" value="RNaseH_domain"/>
</dbReference>
<keyword evidence="8 11" id="KW-0255">Endonuclease</keyword>
<feature type="binding site" evidence="11">
    <location>
        <position position="137"/>
    </location>
    <ligand>
        <name>Mg(2+)</name>
        <dbReference type="ChEBI" id="CHEBI:18420"/>
        <label>2</label>
    </ligand>
</feature>
<keyword evidence="6 11" id="KW-0540">Nuclease</keyword>
<evidence type="ECO:0000256" key="3">
    <source>
        <dbReference type="ARBA" id="ARBA00005300"/>
    </source>
</evidence>
<dbReference type="InterPro" id="IPR036397">
    <property type="entry name" value="RNaseH_sf"/>
</dbReference>
<evidence type="ECO:0000256" key="2">
    <source>
        <dbReference type="ARBA" id="ARBA00004065"/>
    </source>
</evidence>
<dbReference type="PROSITE" id="PS50879">
    <property type="entry name" value="RNASE_H_1"/>
    <property type="match status" value="1"/>
</dbReference>
<organism evidence="13 14">
    <name type="scientific">Actinokineospora fastidiosa</name>
    <dbReference type="NCBI Taxonomy" id="1816"/>
    <lineage>
        <taxon>Bacteria</taxon>
        <taxon>Bacillati</taxon>
        <taxon>Actinomycetota</taxon>
        <taxon>Actinomycetes</taxon>
        <taxon>Pseudonocardiales</taxon>
        <taxon>Pseudonocardiaceae</taxon>
        <taxon>Actinokineospora</taxon>
    </lineage>
</organism>
<keyword evidence="14" id="KW-1185">Reference proteome</keyword>
<dbReference type="CDD" id="cd09278">
    <property type="entry name" value="RNase_HI_prokaryote_like"/>
    <property type="match status" value="1"/>
</dbReference>
<evidence type="ECO:0000256" key="7">
    <source>
        <dbReference type="ARBA" id="ARBA00022723"/>
    </source>
</evidence>
<dbReference type="GO" id="GO:0000287">
    <property type="term" value="F:magnesium ion binding"/>
    <property type="evidence" value="ECO:0007669"/>
    <property type="project" value="UniProtKB-UniRule"/>
</dbReference>
<comment type="cofactor">
    <cofactor evidence="11">
        <name>Mg(2+)</name>
        <dbReference type="ChEBI" id="CHEBI:18420"/>
    </cofactor>
    <text evidence="11">Binds 1 Mg(2+) ion per subunit. May bind a second metal ion at a regulatory site, or after substrate binding.</text>
</comment>
<evidence type="ECO:0000256" key="10">
    <source>
        <dbReference type="ARBA" id="ARBA00022842"/>
    </source>
</evidence>
<gene>
    <name evidence="11 13" type="primary">rnhA</name>
    <name evidence="13" type="ORF">GCM10010171_29790</name>
</gene>
<protein>
    <recommendedName>
        <fullName evidence="5 11">Ribonuclease H</fullName>
        <shortName evidence="11">RNase H</shortName>
        <ecNumber evidence="5 11">3.1.26.4</ecNumber>
    </recommendedName>
</protein>
<name>A0A918GFL1_9PSEU</name>
<evidence type="ECO:0000256" key="9">
    <source>
        <dbReference type="ARBA" id="ARBA00022801"/>
    </source>
</evidence>
<comment type="subunit">
    <text evidence="4 11">Monomer.</text>
</comment>
<evidence type="ECO:0000313" key="14">
    <source>
        <dbReference type="Proteomes" id="UP000660680"/>
    </source>
</evidence>
<dbReference type="PANTHER" id="PTHR10642:SF26">
    <property type="entry name" value="RIBONUCLEASE H1"/>
    <property type="match status" value="1"/>
</dbReference>
<dbReference type="GO" id="GO:0043137">
    <property type="term" value="P:DNA replication, removal of RNA primer"/>
    <property type="evidence" value="ECO:0007669"/>
    <property type="project" value="TreeGrafter"/>
</dbReference>
<proteinExistence type="inferred from homology"/>
<dbReference type="GO" id="GO:0005737">
    <property type="term" value="C:cytoplasm"/>
    <property type="evidence" value="ECO:0007669"/>
    <property type="project" value="UniProtKB-SubCell"/>
</dbReference>
<comment type="caution">
    <text evidence="13">The sequence shown here is derived from an EMBL/GenBank/DDBJ whole genome shotgun (WGS) entry which is preliminary data.</text>
</comment>
<dbReference type="InterPro" id="IPR050092">
    <property type="entry name" value="RNase_H"/>
</dbReference>
<dbReference type="InterPro" id="IPR022892">
    <property type="entry name" value="RNaseHI"/>
</dbReference>
<evidence type="ECO:0000256" key="5">
    <source>
        <dbReference type="ARBA" id="ARBA00012180"/>
    </source>
</evidence>
<evidence type="ECO:0000256" key="8">
    <source>
        <dbReference type="ARBA" id="ARBA00022759"/>
    </source>
</evidence>
<dbReference type="EC" id="3.1.26.4" evidence="5 11"/>
<reference evidence="13" key="1">
    <citation type="journal article" date="2014" name="Int. J. Syst. Evol. Microbiol.">
        <title>Complete genome sequence of Corynebacterium casei LMG S-19264T (=DSM 44701T), isolated from a smear-ripened cheese.</title>
        <authorList>
            <consortium name="US DOE Joint Genome Institute (JGI-PGF)"/>
            <person name="Walter F."/>
            <person name="Albersmeier A."/>
            <person name="Kalinowski J."/>
            <person name="Ruckert C."/>
        </authorList>
    </citation>
    <scope>NUCLEOTIDE SEQUENCE</scope>
    <source>
        <strain evidence="13">JCM 3276</strain>
    </source>
</reference>
<comment type="function">
    <text evidence="2 11">Endonuclease that specifically degrades the RNA of RNA-DNA hybrids.</text>
</comment>
<evidence type="ECO:0000313" key="13">
    <source>
        <dbReference type="EMBL" id="GGS33589.1"/>
    </source>
</evidence>
<evidence type="ECO:0000256" key="1">
    <source>
        <dbReference type="ARBA" id="ARBA00000077"/>
    </source>
</evidence>
<feature type="binding site" evidence="11">
    <location>
        <position position="51"/>
    </location>
    <ligand>
        <name>Mg(2+)</name>
        <dbReference type="ChEBI" id="CHEBI:18420"/>
        <label>1</label>
    </ligand>
</feature>
<dbReference type="FunFam" id="3.30.420.10:FF:000089">
    <property type="entry name" value="Ribonuclease H"/>
    <property type="match status" value="1"/>
</dbReference>
<comment type="subcellular location">
    <subcellularLocation>
        <location evidence="11">Cytoplasm</location>
    </subcellularLocation>
</comment>
<feature type="domain" description="RNase H type-1" evidence="12">
    <location>
        <begin position="3"/>
        <end position="145"/>
    </location>
</feature>
<comment type="similarity">
    <text evidence="3 11">Belongs to the RNase H family.</text>
</comment>
<dbReference type="Proteomes" id="UP000660680">
    <property type="component" value="Unassembled WGS sequence"/>
</dbReference>
<dbReference type="GO" id="GO:0003676">
    <property type="term" value="F:nucleic acid binding"/>
    <property type="evidence" value="ECO:0007669"/>
    <property type="project" value="InterPro"/>
</dbReference>
<reference evidence="13" key="2">
    <citation type="submission" date="2020-09" db="EMBL/GenBank/DDBJ databases">
        <authorList>
            <person name="Sun Q."/>
            <person name="Ohkuma M."/>
        </authorList>
    </citation>
    <scope>NUCLEOTIDE SEQUENCE</scope>
    <source>
        <strain evidence="13">JCM 3276</strain>
    </source>
</reference>
<keyword evidence="10 11" id="KW-0460">Magnesium</keyword>
<feature type="binding site" evidence="11">
    <location>
        <position position="12"/>
    </location>
    <ligand>
        <name>Mg(2+)</name>
        <dbReference type="ChEBI" id="CHEBI:18420"/>
        <label>1</label>
    </ligand>
</feature>
<evidence type="ECO:0000256" key="11">
    <source>
        <dbReference type="HAMAP-Rule" id="MF_00042"/>
    </source>
</evidence>
<keyword evidence="9 11" id="KW-0378">Hydrolase</keyword>
<dbReference type="Pfam" id="PF00075">
    <property type="entry name" value="RNase_H"/>
    <property type="match status" value="1"/>
</dbReference>
<comment type="catalytic activity">
    <reaction evidence="1 11">
        <text>Endonucleolytic cleavage to 5'-phosphomonoester.</text>
        <dbReference type="EC" id="3.1.26.4"/>
    </reaction>
</comment>